<evidence type="ECO:0000313" key="3">
    <source>
        <dbReference type="EMBL" id="MBB3167164.1"/>
    </source>
</evidence>
<comment type="caution">
    <text evidence="3">The sequence shown here is derived from an EMBL/GenBank/DDBJ whole genome shotgun (WGS) entry which is preliminary data.</text>
</comment>
<dbReference type="Proteomes" id="UP000559987">
    <property type="component" value="Unassembled WGS sequence"/>
</dbReference>
<feature type="domain" description="Fe/B12 periplasmic-binding" evidence="2">
    <location>
        <begin position="24"/>
        <end position="279"/>
    </location>
</feature>
<evidence type="ECO:0000313" key="4">
    <source>
        <dbReference type="Proteomes" id="UP000559987"/>
    </source>
</evidence>
<dbReference type="InterPro" id="IPR050902">
    <property type="entry name" value="ABC_Transporter_SBP"/>
</dbReference>
<accession>A0A839UGJ3</accession>
<dbReference type="Gene3D" id="3.40.50.1980">
    <property type="entry name" value="Nitrogenase molybdenum iron protein domain"/>
    <property type="match status" value="2"/>
</dbReference>
<dbReference type="Pfam" id="PF01497">
    <property type="entry name" value="Peripla_BP_2"/>
    <property type="match status" value="1"/>
</dbReference>
<gene>
    <name evidence="3" type="ORF">FHS30_000340</name>
</gene>
<dbReference type="PROSITE" id="PS50983">
    <property type="entry name" value="FE_B12_PBP"/>
    <property type="match status" value="1"/>
</dbReference>
<dbReference type="PANTHER" id="PTHR30535:SF34">
    <property type="entry name" value="MOLYBDATE-BINDING PROTEIN MOLA"/>
    <property type="match status" value="1"/>
</dbReference>
<dbReference type="InterPro" id="IPR002491">
    <property type="entry name" value="ABC_transptr_periplasmic_BD"/>
</dbReference>
<dbReference type="SUPFAM" id="SSF53807">
    <property type="entry name" value="Helical backbone' metal receptor"/>
    <property type="match status" value="1"/>
</dbReference>
<proteinExistence type="predicted"/>
<keyword evidence="1" id="KW-0732">Signal</keyword>
<dbReference type="GO" id="GO:0071281">
    <property type="term" value="P:cellular response to iron ion"/>
    <property type="evidence" value="ECO:0007669"/>
    <property type="project" value="TreeGrafter"/>
</dbReference>
<evidence type="ECO:0000256" key="1">
    <source>
        <dbReference type="SAM" id="SignalP"/>
    </source>
</evidence>
<dbReference type="EMBL" id="JACHXZ010000001">
    <property type="protein sequence ID" value="MBB3167164.1"/>
    <property type="molecule type" value="Genomic_DNA"/>
</dbReference>
<evidence type="ECO:0000259" key="2">
    <source>
        <dbReference type="PROSITE" id="PS50983"/>
    </source>
</evidence>
<dbReference type="RefSeq" id="WP_183907658.1">
    <property type="nucleotide sequence ID" value="NZ_JACHXZ010000001.1"/>
</dbReference>
<keyword evidence="4" id="KW-1185">Reference proteome</keyword>
<dbReference type="AlphaFoldDB" id="A0A839UGJ3"/>
<feature type="chain" id="PRO_5032474208" evidence="1">
    <location>
        <begin position="23"/>
        <end position="286"/>
    </location>
</feature>
<feature type="signal peptide" evidence="1">
    <location>
        <begin position="1"/>
        <end position="22"/>
    </location>
</feature>
<organism evidence="3 4">
    <name type="scientific">Simiduia aestuariiviva</name>
    <dbReference type="NCBI Taxonomy" id="1510459"/>
    <lineage>
        <taxon>Bacteria</taxon>
        <taxon>Pseudomonadati</taxon>
        <taxon>Pseudomonadota</taxon>
        <taxon>Gammaproteobacteria</taxon>
        <taxon>Cellvibrionales</taxon>
        <taxon>Cellvibrionaceae</taxon>
        <taxon>Simiduia</taxon>
    </lineage>
</organism>
<reference evidence="3 4" key="1">
    <citation type="submission" date="2020-08" db="EMBL/GenBank/DDBJ databases">
        <title>Genomic Encyclopedia of Type Strains, Phase III (KMG-III): the genomes of soil and plant-associated and newly described type strains.</title>
        <authorList>
            <person name="Whitman W."/>
        </authorList>
    </citation>
    <scope>NUCLEOTIDE SEQUENCE [LARGE SCALE GENOMIC DNA]</scope>
    <source>
        <strain evidence="3 4">CECT 8571</strain>
    </source>
</reference>
<name>A0A839UGJ3_9GAMM</name>
<protein>
    <submittedName>
        <fullName evidence="3">Iron complex transport system substrate-binding protein</fullName>
    </submittedName>
</protein>
<dbReference type="PANTHER" id="PTHR30535">
    <property type="entry name" value="VITAMIN B12-BINDING PROTEIN"/>
    <property type="match status" value="1"/>
</dbReference>
<sequence length="286" mass="30717">MRSHYPLIALCALSLWLSSAQAARLVSVNLCVDQMLLRFAARDDIASVTYFANNPAMSPYAADAQGLHRNHGLVEEIIPLAPDVVLAGAYGARQATALLSQLGYRVERVPLPEKLADIDAHLLRMAELLGEPAALQAYRQTWLEHKKARETANAQVPDSARPRALMLGPNHIAPGAGTLEHELLVLAGFRNWAADQPGFATVNLEQLVQQPPDVLIVDVAADHQFSLAHEVLQHPALNAAIGPQRVARLPSNLAVCPAPNINTLLSALVAIQARIADLATIGGVSR</sequence>